<evidence type="ECO:0000256" key="3">
    <source>
        <dbReference type="ARBA" id="ARBA00022989"/>
    </source>
</evidence>
<comment type="subcellular location">
    <subcellularLocation>
        <location evidence="1">Membrane</location>
        <topology evidence="1">Multi-pass membrane protein</topology>
    </subcellularLocation>
</comment>
<evidence type="ECO:0000313" key="7">
    <source>
        <dbReference type="EMBL" id="QAA30976.1"/>
    </source>
</evidence>
<protein>
    <recommendedName>
        <fullName evidence="6">ABC-2 type transporter transmembrane domain-containing protein</fullName>
    </recommendedName>
</protein>
<evidence type="ECO:0000313" key="8">
    <source>
        <dbReference type="Proteomes" id="UP000286268"/>
    </source>
</evidence>
<feature type="transmembrane region" description="Helical" evidence="5">
    <location>
        <begin position="223"/>
        <end position="245"/>
    </location>
</feature>
<feature type="domain" description="ABC-2 type transporter transmembrane" evidence="6">
    <location>
        <begin position="19"/>
        <end position="362"/>
    </location>
</feature>
<feature type="transmembrane region" description="Helical" evidence="5">
    <location>
        <begin position="349"/>
        <end position="367"/>
    </location>
</feature>
<dbReference type="EMBL" id="CP025746">
    <property type="protein sequence ID" value="QAA30976.1"/>
    <property type="molecule type" value="Genomic_DNA"/>
</dbReference>
<keyword evidence="8" id="KW-1185">Reference proteome</keyword>
<evidence type="ECO:0000256" key="5">
    <source>
        <dbReference type="SAM" id="Phobius"/>
    </source>
</evidence>
<dbReference type="InterPro" id="IPR052902">
    <property type="entry name" value="ABC-2_transporter"/>
</dbReference>
<keyword evidence="4 5" id="KW-0472">Membrane</keyword>
<dbReference type="Pfam" id="PF12698">
    <property type="entry name" value="ABC2_membrane_3"/>
    <property type="match status" value="1"/>
</dbReference>
<dbReference type="RefSeq" id="WP_128211505.1">
    <property type="nucleotide sequence ID" value="NZ_CP025746.1"/>
</dbReference>
<organism evidence="7 8">
    <name type="scientific">Clostridium manihotivorum</name>
    <dbReference type="NCBI Taxonomy" id="2320868"/>
    <lineage>
        <taxon>Bacteria</taxon>
        <taxon>Bacillati</taxon>
        <taxon>Bacillota</taxon>
        <taxon>Clostridia</taxon>
        <taxon>Eubacteriales</taxon>
        <taxon>Clostridiaceae</taxon>
        <taxon>Clostridium</taxon>
    </lineage>
</organism>
<gene>
    <name evidence="7" type="ORF">C1I91_04480</name>
</gene>
<name>A0A410DPJ1_9CLOT</name>
<evidence type="ECO:0000256" key="4">
    <source>
        <dbReference type="ARBA" id="ARBA00023136"/>
    </source>
</evidence>
<dbReference type="AlphaFoldDB" id="A0A410DPJ1"/>
<sequence>MRIINHIKYTILNSIKERSGVISMVVFPIIFMLILGSALANTFDNNVDLDKLNIVYVDNGSKNTKDIFDQFKTEQKDGKVTFKQASSIDEGKEIVRKDSDNILIELKSDNIQVYKNEKDNISVNIVMGGLQGIAERYGVYGAIVKFAPDTIKNVDNDFSKSYTKISKVEIGRQTTSFDYYGIVEITMMTLYGSMFGFYMVVIGRDMKIEGRTIVSGMSRVEYVFTKIIATFIITFVTLIPAFLFATFVLKVYWGDHLMSIIAIMLALNLFASSLGVCLGFMFKEEKTGQMILNVVIIPAMTFLGGGYMYIGEHVNAALDLATKASPIRWVNRTIINIAFNNDFSKFNTTLIICLSLSIILMIVPFVIRGEEA</sequence>
<dbReference type="GO" id="GO:0140359">
    <property type="term" value="F:ABC-type transporter activity"/>
    <property type="evidence" value="ECO:0007669"/>
    <property type="project" value="InterPro"/>
</dbReference>
<feature type="transmembrane region" description="Helical" evidence="5">
    <location>
        <begin position="21"/>
        <end position="40"/>
    </location>
</feature>
<dbReference type="KEGG" id="cmah:C1I91_04480"/>
<accession>A0A410DPJ1</accession>
<keyword evidence="2 5" id="KW-0812">Transmembrane</keyword>
<feature type="transmembrane region" description="Helical" evidence="5">
    <location>
        <begin position="257"/>
        <end position="278"/>
    </location>
</feature>
<dbReference type="OrthoDB" id="1864035at2"/>
<reference evidence="7 8" key="1">
    <citation type="submission" date="2018-01" db="EMBL/GenBank/DDBJ databases">
        <title>Genome Sequencing and Assembly of Anaerobacter polyendosporus strain CT4.</title>
        <authorList>
            <person name="Tachaapaikoon C."/>
            <person name="Sutheeworapong S."/>
            <person name="Jenjaroenpun P."/>
            <person name="Wongsurawat T."/>
            <person name="Nookeaw I."/>
            <person name="Cheawchanlertfa P."/>
            <person name="Kosugi A."/>
            <person name="Cheevadhanarak S."/>
            <person name="Ratanakhanokchai K."/>
        </authorList>
    </citation>
    <scope>NUCLEOTIDE SEQUENCE [LARGE SCALE GENOMIC DNA]</scope>
    <source>
        <strain evidence="7 8">CT4</strain>
    </source>
</reference>
<dbReference type="GO" id="GO:0016020">
    <property type="term" value="C:membrane"/>
    <property type="evidence" value="ECO:0007669"/>
    <property type="project" value="UniProtKB-SubCell"/>
</dbReference>
<keyword evidence="3 5" id="KW-1133">Transmembrane helix</keyword>
<evidence type="ECO:0000259" key="6">
    <source>
        <dbReference type="Pfam" id="PF12698"/>
    </source>
</evidence>
<proteinExistence type="predicted"/>
<feature type="transmembrane region" description="Helical" evidence="5">
    <location>
        <begin position="179"/>
        <end position="202"/>
    </location>
</feature>
<dbReference type="PANTHER" id="PTHR43027:SF1">
    <property type="entry name" value="DOXORUBICIN RESISTANCE ABC TRANSPORTER PERMEASE PROTEIN DRRC-RELATED"/>
    <property type="match status" value="1"/>
</dbReference>
<evidence type="ECO:0000256" key="1">
    <source>
        <dbReference type="ARBA" id="ARBA00004141"/>
    </source>
</evidence>
<dbReference type="PANTHER" id="PTHR43027">
    <property type="entry name" value="DOXORUBICIN RESISTANCE ABC TRANSPORTER PERMEASE PROTEIN DRRC-RELATED"/>
    <property type="match status" value="1"/>
</dbReference>
<dbReference type="Proteomes" id="UP000286268">
    <property type="component" value="Chromosome"/>
</dbReference>
<dbReference type="InterPro" id="IPR013525">
    <property type="entry name" value="ABC2_TM"/>
</dbReference>
<feature type="transmembrane region" description="Helical" evidence="5">
    <location>
        <begin position="290"/>
        <end position="310"/>
    </location>
</feature>
<evidence type="ECO:0000256" key="2">
    <source>
        <dbReference type="ARBA" id="ARBA00022692"/>
    </source>
</evidence>